<dbReference type="Gene3D" id="1.10.340.70">
    <property type="match status" value="1"/>
</dbReference>
<accession>A0A922MGE0</accession>
<dbReference type="Pfam" id="PF00665">
    <property type="entry name" value="rve"/>
    <property type="match status" value="1"/>
</dbReference>
<dbReference type="Proteomes" id="UP000814243">
    <property type="component" value="Unassembled WGS sequence"/>
</dbReference>
<dbReference type="EC" id="2.7.7.49" evidence="1"/>
<dbReference type="PROSITE" id="PS50994">
    <property type="entry name" value="INTEGRASE"/>
    <property type="match status" value="1"/>
</dbReference>
<protein>
    <recommendedName>
        <fullName evidence="1">RNA-directed DNA polymerase</fullName>
        <ecNumber evidence="1">2.7.7.49</ecNumber>
    </recommendedName>
</protein>
<feature type="domain" description="Integrase catalytic" evidence="2">
    <location>
        <begin position="220"/>
        <end position="382"/>
    </location>
</feature>
<proteinExistence type="predicted"/>
<dbReference type="InterPro" id="IPR001584">
    <property type="entry name" value="Integrase_cat-core"/>
</dbReference>
<dbReference type="FunFam" id="1.10.340.70:FF:000001">
    <property type="entry name" value="Retrovirus-related Pol polyprotein from transposon gypsy-like Protein"/>
    <property type="match status" value="1"/>
</dbReference>
<dbReference type="PANTHER" id="PTHR37984:SF15">
    <property type="entry name" value="INTEGRASE CATALYTIC DOMAIN-CONTAINING PROTEIN"/>
    <property type="match status" value="1"/>
</dbReference>
<dbReference type="InterPro" id="IPR036397">
    <property type="entry name" value="RNaseH_sf"/>
</dbReference>
<dbReference type="Gene3D" id="3.30.420.10">
    <property type="entry name" value="Ribonuclease H-like superfamily/Ribonuclease H"/>
    <property type="match status" value="1"/>
</dbReference>
<evidence type="ECO:0000256" key="1">
    <source>
        <dbReference type="ARBA" id="ARBA00012493"/>
    </source>
</evidence>
<dbReference type="InterPro" id="IPR012337">
    <property type="entry name" value="RNaseH-like_sf"/>
</dbReference>
<dbReference type="GO" id="GO:0015074">
    <property type="term" value="P:DNA integration"/>
    <property type="evidence" value="ECO:0007669"/>
    <property type="project" value="InterPro"/>
</dbReference>
<evidence type="ECO:0000259" key="2">
    <source>
        <dbReference type="PROSITE" id="PS50994"/>
    </source>
</evidence>
<reference evidence="3" key="1">
    <citation type="journal article" date="2021" name="G3 (Bethesda)">
        <title>Genome and transcriptome analysis of the beet armyworm Spodoptera exigua reveals targets for pest control. .</title>
        <authorList>
            <person name="Simon S."/>
            <person name="Breeschoten T."/>
            <person name="Jansen H.J."/>
            <person name="Dirks R.P."/>
            <person name="Schranz M.E."/>
            <person name="Ros V.I.D."/>
        </authorList>
    </citation>
    <scope>NUCLEOTIDE SEQUENCE</scope>
    <source>
        <strain evidence="3">TB_SE_WUR_2020</strain>
    </source>
</reference>
<dbReference type="Pfam" id="PF17921">
    <property type="entry name" value="Integrase_H2C2"/>
    <property type="match status" value="1"/>
</dbReference>
<dbReference type="GO" id="GO:0003964">
    <property type="term" value="F:RNA-directed DNA polymerase activity"/>
    <property type="evidence" value="ECO:0007669"/>
    <property type="project" value="UniProtKB-EC"/>
</dbReference>
<dbReference type="SUPFAM" id="SSF53098">
    <property type="entry name" value="Ribonuclease H-like"/>
    <property type="match status" value="1"/>
</dbReference>
<dbReference type="InterPro" id="IPR041588">
    <property type="entry name" value="Integrase_H2C2"/>
</dbReference>
<dbReference type="AlphaFoldDB" id="A0A922MGE0"/>
<dbReference type="GO" id="GO:0003676">
    <property type="term" value="F:nucleic acid binding"/>
    <property type="evidence" value="ECO:0007669"/>
    <property type="project" value="InterPro"/>
</dbReference>
<sequence length="445" mass="51571">MRDKTISVLTRAQKKKLEQERLNDRQVVENSSSVDRPDQPVAVEVLKKPDEIVELVFCDECRESNLSFSDIVTCTYVPTQSAIQLNTRSLSTPEVLARDLENLCRNLGIKELLIIKNKRNALHIKVLLRVMKEFQILIPRFLIVRDVVRVVDKDHIKVILNDFHLLPTSGHAGINRMINNIKKSYYWPGLNSDVTDYVRKCKSCQIQKHCNKRIKEPMVVTSTPDTAFDSISLDLMGPLEIDNHNNKYILTLQCNLTKFVEAYPLSRKDAESVARTFVNNFILRYGIPKQILTDKGTEFTSSVLVEICKLLKIEKLTSTPYHHETLGSLENSHKHLGAFLRIQCENNKTNWSDWVPFWCFSYNTSVHTETKYTPYELVYGKMCNIPSNVFLEIEPLYNYEDYPKELKYRLSKALAEAKQNLIKSKILRKNVYDKNMNSIKYEKGI</sequence>
<dbReference type="FunFam" id="3.30.420.10:FF:000032">
    <property type="entry name" value="Retrovirus-related Pol polyprotein from transposon 297-like Protein"/>
    <property type="match status" value="1"/>
</dbReference>
<evidence type="ECO:0000313" key="4">
    <source>
        <dbReference type="Proteomes" id="UP000814243"/>
    </source>
</evidence>
<dbReference type="PANTHER" id="PTHR37984">
    <property type="entry name" value="PROTEIN CBG26694"/>
    <property type="match status" value="1"/>
</dbReference>
<comment type="caution">
    <text evidence="3">The sequence shown here is derived from an EMBL/GenBank/DDBJ whole genome shotgun (WGS) entry which is preliminary data.</text>
</comment>
<gene>
    <name evidence="3" type="ORF">HF086_016925</name>
</gene>
<evidence type="ECO:0000313" key="3">
    <source>
        <dbReference type="EMBL" id="KAH9636051.1"/>
    </source>
</evidence>
<dbReference type="EMBL" id="JACEFF010000520">
    <property type="protein sequence ID" value="KAH9636051.1"/>
    <property type="molecule type" value="Genomic_DNA"/>
</dbReference>
<organism evidence="3 4">
    <name type="scientific">Spodoptera exigua</name>
    <name type="common">Beet armyworm</name>
    <name type="synonym">Noctua fulgens</name>
    <dbReference type="NCBI Taxonomy" id="7107"/>
    <lineage>
        <taxon>Eukaryota</taxon>
        <taxon>Metazoa</taxon>
        <taxon>Ecdysozoa</taxon>
        <taxon>Arthropoda</taxon>
        <taxon>Hexapoda</taxon>
        <taxon>Insecta</taxon>
        <taxon>Pterygota</taxon>
        <taxon>Neoptera</taxon>
        <taxon>Endopterygota</taxon>
        <taxon>Lepidoptera</taxon>
        <taxon>Glossata</taxon>
        <taxon>Ditrysia</taxon>
        <taxon>Noctuoidea</taxon>
        <taxon>Noctuidae</taxon>
        <taxon>Amphipyrinae</taxon>
        <taxon>Spodoptera</taxon>
    </lineage>
</organism>
<name>A0A922MGE0_SPOEX</name>
<dbReference type="InterPro" id="IPR050951">
    <property type="entry name" value="Retrovirus_Pol_polyprotein"/>
</dbReference>